<dbReference type="AlphaFoldDB" id="A0A5C5V688"/>
<proteinExistence type="predicted"/>
<dbReference type="Proteomes" id="UP000317243">
    <property type="component" value="Unassembled WGS sequence"/>
</dbReference>
<evidence type="ECO:0000313" key="1">
    <source>
        <dbReference type="EMBL" id="TWT34094.1"/>
    </source>
</evidence>
<evidence type="ECO:0000313" key="2">
    <source>
        <dbReference type="Proteomes" id="UP000317243"/>
    </source>
</evidence>
<comment type="caution">
    <text evidence="1">The sequence shown here is derived from an EMBL/GenBank/DDBJ whole genome shotgun (WGS) entry which is preliminary data.</text>
</comment>
<name>A0A5C5V688_9PLAN</name>
<organism evidence="1 2">
    <name type="scientific">Thalassoglobus neptunius</name>
    <dbReference type="NCBI Taxonomy" id="1938619"/>
    <lineage>
        <taxon>Bacteria</taxon>
        <taxon>Pseudomonadati</taxon>
        <taxon>Planctomycetota</taxon>
        <taxon>Planctomycetia</taxon>
        <taxon>Planctomycetales</taxon>
        <taxon>Planctomycetaceae</taxon>
        <taxon>Thalassoglobus</taxon>
    </lineage>
</organism>
<accession>A0A5C5V688</accession>
<reference evidence="1 2" key="1">
    <citation type="submission" date="2019-02" db="EMBL/GenBank/DDBJ databases">
        <title>Deep-cultivation of Planctomycetes and their phenomic and genomic characterization uncovers novel biology.</title>
        <authorList>
            <person name="Wiegand S."/>
            <person name="Jogler M."/>
            <person name="Boedeker C."/>
            <person name="Pinto D."/>
            <person name="Vollmers J."/>
            <person name="Rivas-Marin E."/>
            <person name="Kohn T."/>
            <person name="Peeters S.H."/>
            <person name="Heuer A."/>
            <person name="Rast P."/>
            <person name="Oberbeckmann S."/>
            <person name="Bunk B."/>
            <person name="Jeske O."/>
            <person name="Meyerdierks A."/>
            <person name="Storesund J.E."/>
            <person name="Kallscheuer N."/>
            <person name="Luecker S."/>
            <person name="Lage O.M."/>
            <person name="Pohl T."/>
            <person name="Merkel B.J."/>
            <person name="Hornburger P."/>
            <person name="Mueller R.-W."/>
            <person name="Bruemmer F."/>
            <person name="Labrenz M."/>
            <person name="Spormann A.M."/>
            <person name="Op Den Camp H."/>
            <person name="Overmann J."/>
            <person name="Amann R."/>
            <person name="Jetten M.S.M."/>
            <person name="Mascher T."/>
            <person name="Medema M.H."/>
            <person name="Devos D.P."/>
            <person name="Kaster A.-K."/>
            <person name="Ovreas L."/>
            <person name="Rohde M."/>
            <person name="Galperin M.Y."/>
            <person name="Jogler C."/>
        </authorList>
    </citation>
    <scope>NUCLEOTIDE SEQUENCE [LARGE SCALE GENOMIC DNA]</scope>
    <source>
        <strain evidence="1 2">KOR42</strain>
    </source>
</reference>
<protein>
    <submittedName>
        <fullName evidence="1">Uncharacterized protein</fullName>
    </submittedName>
</protein>
<sequence length="98" mass="11219">MSEMDGLQQDMERVRSALAGDNVYQKRIAECGIEWLATILKKNNDYNSLACNPLLDISVRSFTMSPVLRVSRCWFRIVLFRFRRSAGVTRTDCTLGPD</sequence>
<gene>
    <name evidence="1" type="ORF">KOR42_53690</name>
</gene>
<keyword evidence="2" id="KW-1185">Reference proteome</keyword>
<dbReference type="EMBL" id="SIHI01000089">
    <property type="protein sequence ID" value="TWT34094.1"/>
    <property type="molecule type" value="Genomic_DNA"/>
</dbReference>